<evidence type="ECO:0000259" key="2">
    <source>
        <dbReference type="PROSITE" id="PS50112"/>
    </source>
</evidence>
<evidence type="ECO:0000259" key="3">
    <source>
        <dbReference type="PROSITE" id="PS50113"/>
    </source>
</evidence>
<dbReference type="Gene3D" id="3.30.450.20">
    <property type="entry name" value="PAS domain"/>
    <property type="match status" value="4"/>
</dbReference>
<accession>E5YA64</accession>
<dbReference type="InterPro" id="IPR000160">
    <property type="entry name" value="GGDEF_dom"/>
</dbReference>
<dbReference type="SMART" id="SM00091">
    <property type="entry name" value="PAS"/>
    <property type="match status" value="2"/>
</dbReference>
<reference evidence="5 6" key="2">
    <citation type="submission" date="2013-04" db="EMBL/GenBank/DDBJ databases">
        <title>The Genome Sequence of Bilophila wadsworthia 3_1_6.</title>
        <authorList>
            <consortium name="The Broad Institute Genomics Platform"/>
            <person name="Earl A."/>
            <person name="Ward D."/>
            <person name="Feldgarden M."/>
            <person name="Gevers D."/>
            <person name="Sibley C."/>
            <person name="Strauss J."/>
            <person name="Allen-Vercoe E."/>
            <person name="Walker B."/>
            <person name="Young S."/>
            <person name="Zeng Q."/>
            <person name="Gargeya S."/>
            <person name="Fitzgerald M."/>
            <person name="Haas B."/>
            <person name="Abouelleil A."/>
            <person name="Allen A.W."/>
            <person name="Alvarado L."/>
            <person name="Arachchi H.M."/>
            <person name="Berlin A.M."/>
            <person name="Chapman S.B."/>
            <person name="Gainer-Dewar J."/>
            <person name="Goldberg J."/>
            <person name="Griggs A."/>
            <person name="Gujja S."/>
            <person name="Hansen M."/>
            <person name="Howarth C."/>
            <person name="Imamovic A."/>
            <person name="Ireland A."/>
            <person name="Larimer J."/>
            <person name="McCowan C."/>
            <person name="Murphy C."/>
            <person name="Pearson M."/>
            <person name="Poon T.W."/>
            <person name="Priest M."/>
            <person name="Roberts A."/>
            <person name="Saif S."/>
            <person name="Shea T."/>
            <person name="Sisk P."/>
            <person name="Sykes S."/>
            <person name="Wortman J."/>
            <person name="Nusbaum C."/>
            <person name="Birren B."/>
        </authorList>
    </citation>
    <scope>NUCLEOTIDE SEQUENCE [LARGE SCALE GENOMIC DNA]</scope>
    <source>
        <strain evidence="5 6">3_1_6</strain>
    </source>
</reference>
<dbReference type="Proteomes" id="UP000006034">
    <property type="component" value="Unassembled WGS sequence"/>
</dbReference>
<dbReference type="InterPro" id="IPR029787">
    <property type="entry name" value="Nucleotide_cyclase"/>
</dbReference>
<dbReference type="InterPro" id="IPR001610">
    <property type="entry name" value="PAC"/>
</dbReference>
<keyword evidence="6" id="KW-1185">Reference proteome</keyword>
<dbReference type="STRING" id="563192.HMPREF0179_03082"/>
<dbReference type="PANTHER" id="PTHR44757:SF2">
    <property type="entry name" value="BIOFILM ARCHITECTURE MAINTENANCE PROTEIN MBAA"/>
    <property type="match status" value="1"/>
</dbReference>
<dbReference type="InterPro" id="IPR052155">
    <property type="entry name" value="Biofilm_reg_signaling"/>
</dbReference>
<evidence type="ECO:0000259" key="4">
    <source>
        <dbReference type="PROSITE" id="PS50887"/>
    </source>
</evidence>
<comment type="caution">
    <text evidence="5">The sequence shown here is derived from an EMBL/GenBank/DDBJ whole genome shotgun (WGS) entry which is preliminary data.</text>
</comment>
<feature type="domain" description="PAS" evidence="2">
    <location>
        <begin position="349"/>
        <end position="394"/>
    </location>
</feature>
<feature type="domain" description="GGDEF" evidence="4">
    <location>
        <begin position="739"/>
        <end position="872"/>
    </location>
</feature>
<keyword evidence="1" id="KW-1133">Transmembrane helix</keyword>
<dbReference type="SMART" id="SM00267">
    <property type="entry name" value="GGDEF"/>
    <property type="match status" value="1"/>
</dbReference>
<dbReference type="HOGENOM" id="CLU_016083_0_0_7"/>
<dbReference type="Pfam" id="PF00990">
    <property type="entry name" value="GGDEF"/>
    <property type="match status" value="1"/>
</dbReference>
<dbReference type="NCBIfam" id="TIGR00254">
    <property type="entry name" value="GGDEF"/>
    <property type="match status" value="1"/>
</dbReference>
<dbReference type="PANTHER" id="PTHR44757">
    <property type="entry name" value="DIGUANYLATE CYCLASE DGCP"/>
    <property type="match status" value="1"/>
</dbReference>
<organism evidence="5 6">
    <name type="scientific">Bilophila wadsworthia (strain 3_1_6)</name>
    <dbReference type="NCBI Taxonomy" id="563192"/>
    <lineage>
        <taxon>Bacteria</taxon>
        <taxon>Pseudomonadati</taxon>
        <taxon>Thermodesulfobacteriota</taxon>
        <taxon>Desulfovibrionia</taxon>
        <taxon>Desulfovibrionales</taxon>
        <taxon>Desulfovibrionaceae</taxon>
        <taxon>Bilophila</taxon>
    </lineage>
</organism>
<dbReference type="InterPro" id="IPR043128">
    <property type="entry name" value="Rev_trsase/Diguanyl_cyclase"/>
</dbReference>
<evidence type="ECO:0000313" key="6">
    <source>
        <dbReference type="Proteomes" id="UP000006034"/>
    </source>
</evidence>
<dbReference type="PROSITE" id="PS50113">
    <property type="entry name" value="PAC"/>
    <property type="match status" value="2"/>
</dbReference>
<proteinExistence type="predicted"/>
<dbReference type="EMBL" id="ADCP02000001">
    <property type="protein sequence ID" value="EFV43065.2"/>
    <property type="molecule type" value="Genomic_DNA"/>
</dbReference>
<dbReference type="InterPro" id="IPR000014">
    <property type="entry name" value="PAS"/>
</dbReference>
<dbReference type="AlphaFoldDB" id="E5YA64"/>
<evidence type="ECO:0000313" key="5">
    <source>
        <dbReference type="EMBL" id="EFV43065.2"/>
    </source>
</evidence>
<name>E5YA64_BILW3</name>
<dbReference type="InterPro" id="IPR013655">
    <property type="entry name" value="PAS_fold_3"/>
</dbReference>
<keyword evidence="1" id="KW-0812">Transmembrane</keyword>
<dbReference type="Pfam" id="PF13426">
    <property type="entry name" value="PAS_9"/>
    <property type="match status" value="1"/>
</dbReference>
<dbReference type="PROSITE" id="PS50112">
    <property type="entry name" value="PAS"/>
    <property type="match status" value="1"/>
</dbReference>
<dbReference type="OrthoDB" id="23692at2"/>
<dbReference type="eggNOG" id="COG2202">
    <property type="taxonomic scope" value="Bacteria"/>
</dbReference>
<keyword evidence="1" id="KW-0472">Membrane</keyword>
<feature type="domain" description="PAC" evidence="3">
    <location>
        <begin position="400"/>
        <end position="451"/>
    </location>
</feature>
<sequence length="873" mass="98048">MRAVRTFRGRNVYVLCLLGIFALSVLVALSFLEFRSENRERIQAVNNAYLEEIARQSNLRISIRMNAAIAYTAMFAELFSSVERLTGPDAAALLQNMAGHYDFHDVRVFTPDGKGRDLEGSVRVEPGEPWFQDVLRGNHDVRFIRNGHGPDNLLFYSPIIRDGEIVGAVAGVYDMSILSRIMDMSYFHERGYSNILTSSGESVTTSRHTSNIIGGSENGLEAFEANAVMLDGYTFEGHRTMLRDGTSGFIRFSVGGYGRTAYITPLGINDWRLVTIVPDAVTEDICDPINRGALSFSIKLFLAFVMSAMLISFIIFRTRREVEGVNQERDSMADISPGGIVKCTRDDFRMLYINQGCLELAGYSREELEDRFQNVFLGVVYPEDRDRLTALMRECGSEPLQCEYRIVTRSGEVRWILHRMRLAVEQRGAACLYCSMTDITDAKEAELKLRMSNERFLIAISHTDDMLFEYVYATGRIMRIAGKGASLTEASLHEAMDEIGMDEESRKAMEGVLETLRSGEASASVVMRSGNGCSRWFRVTLTNLFDDEGRPYSALGTQEDITELKEAELRFAREERYREAMLSKTIASYTVNLTRDRLLSRYADGEELGVEEPDASAAARFRKAVEVSVHPEDQQGVLRFYATESLLQLYAAGQGETSLEYRTLRGDTFIWVSASINLLKDPASGDLLAFGYLTDITERRQREAELVYKSERDFLTKLYNRSAVEKRFSEYAASASGDGLLAFFSMDLDGFKNVNDTLGHLEGDTLLQLVARELESCFRVDDIVGRLGGDEFIALMYGVSTREIIERKAEELCARIRSIRMAHPRYSGVSVSIGVAIAPEHGDSFEELYAKADVALYHAKQGGRDRFVIYGGE</sequence>
<dbReference type="CDD" id="cd01949">
    <property type="entry name" value="GGDEF"/>
    <property type="match status" value="1"/>
</dbReference>
<dbReference type="NCBIfam" id="TIGR00229">
    <property type="entry name" value="sensory_box"/>
    <property type="match status" value="1"/>
</dbReference>
<feature type="transmembrane region" description="Helical" evidence="1">
    <location>
        <begin position="12"/>
        <end position="32"/>
    </location>
</feature>
<dbReference type="CDD" id="cd00130">
    <property type="entry name" value="PAS"/>
    <property type="match status" value="1"/>
</dbReference>
<gene>
    <name evidence="5" type="ORF">HMPREF0179_03082</name>
</gene>
<dbReference type="SUPFAM" id="SSF55785">
    <property type="entry name" value="PYP-like sensor domain (PAS domain)"/>
    <property type="match status" value="3"/>
</dbReference>
<dbReference type="SUPFAM" id="SSF55073">
    <property type="entry name" value="Nucleotide cyclase"/>
    <property type="match status" value="1"/>
</dbReference>
<evidence type="ECO:0000256" key="1">
    <source>
        <dbReference type="SAM" id="Phobius"/>
    </source>
</evidence>
<dbReference type="SMART" id="SM00086">
    <property type="entry name" value="PAC"/>
    <property type="match status" value="3"/>
</dbReference>
<dbReference type="InterPro" id="IPR035965">
    <property type="entry name" value="PAS-like_dom_sf"/>
</dbReference>
<feature type="domain" description="PAC" evidence="3">
    <location>
        <begin position="521"/>
        <end position="573"/>
    </location>
</feature>
<dbReference type="Gene3D" id="3.30.70.270">
    <property type="match status" value="1"/>
</dbReference>
<dbReference type="Pfam" id="PF08447">
    <property type="entry name" value="PAS_3"/>
    <property type="match status" value="1"/>
</dbReference>
<protein>
    <submittedName>
        <fullName evidence="5">Diguanylate cyclase (GGDEF) domain-containing protein</fullName>
    </submittedName>
</protein>
<reference evidence="5 6" key="1">
    <citation type="submission" date="2010-10" db="EMBL/GenBank/DDBJ databases">
        <authorList>
            <consortium name="The Broad Institute Genome Sequencing Platform"/>
            <person name="Ward D."/>
            <person name="Earl A."/>
            <person name="Feldgarden M."/>
            <person name="Young S.K."/>
            <person name="Gargeya S."/>
            <person name="Zeng Q."/>
            <person name="Alvarado L."/>
            <person name="Berlin A."/>
            <person name="Bochicchio J."/>
            <person name="Chapman S.B."/>
            <person name="Chen Z."/>
            <person name="Freedman E."/>
            <person name="Gellesch M."/>
            <person name="Goldberg J."/>
            <person name="Griggs A."/>
            <person name="Gujja S."/>
            <person name="Heilman E."/>
            <person name="Heiman D."/>
            <person name="Howarth C."/>
            <person name="Mehta T."/>
            <person name="Neiman D."/>
            <person name="Pearson M."/>
            <person name="Roberts A."/>
            <person name="Saif S."/>
            <person name="Shea T."/>
            <person name="Shenoy N."/>
            <person name="Sisk P."/>
            <person name="Stolte C."/>
            <person name="Sykes S."/>
            <person name="White J."/>
            <person name="Yandava C."/>
            <person name="Allen-Vercoe E."/>
            <person name="Sibley C."/>
            <person name="Ambrose C.E."/>
            <person name="Strauss J."/>
            <person name="Daigneault M."/>
            <person name="Haas B."/>
            <person name="Nusbaum C."/>
            <person name="Birren B."/>
        </authorList>
    </citation>
    <scope>NUCLEOTIDE SEQUENCE [LARGE SCALE GENOMIC DNA]</scope>
    <source>
        <strain evidence="5 6">3_1_6</strain>
    </source>
</reference>
<dbReference type="eggNOG" id="COG2199">
    <property type="taxonomic scope" value="Bacteria"/>
</dbReference>
<dbReference type="PROSITE" id="PS50887">
    <property type="entry name" value="GGDEF"/>
    <property type="match status" value="1"/>
</dbReference>
<dbReference type="InterPro" id="IPR000700">
    <property type="entry name" value="PAS-assoc_C"/>
</dbReference>